<accession>A0A7G1NZJ3</accession>
<dbReference type="RefSeq" id="WP_190849921.1">
    <property type="nucleotide sequence ID" value="NZ_AP023440.1"/>
</dbReference>
<evidence type="ECO:0000256" key="2">
    <source>
        <dbReference type="SAM" id="Phobius"/>
    </source>
</evidence>
<organism evidence="3 4">
    <name type="scientific">Streptomyces aurantiacus</name>
    <dbReference type="NCBI Taxonomy" id="47760"/>
    <lineage>
        <taxon>Bacteria</taxon>
        <taxon>Bacillati</taxon>
        <taxon>Actinomycetota</taxon>
        <taxon>Actinomycetes</taxon>
        <taxon>Kitasatosporales</taxon>
        <taxon>Streptomycetaceae</taxon>
        <taxon>Streptomyces</taxon>
        <taxon>Streptomyces aurantiacus group</taxon>
    </lineage>
</organism>
<dbReference type="PANTHER" id="PTHR37489">
    <property type="entry name" value="DUF3500 DOMAIN-CONTAINING PROTEIN"/>
    <property type="match status" value="1"/>
</dbReference>
<keyword evidence="2" id="KW-1133">Transmembrane helix</keyword>
<feature type="compositionally biased region" description="Low complexity" evidence="1">
    <location>
        <begin position="70"/>
        <end position="89"/>
    </location>
</feature>
<feature type="transmembrane region" description="Helical" evidence="2">
    <location>
        <begin position="43"/>
        <end position="64"/>
    </location>
</feature>
<evidence type="ECO:0008006" key="5">
    <source>
        <dbReference type="Google" id="ProtNLM"/>
    </source>
</evidence>
<keyword evidence="2" id="KW-0472">Membrane</keyword>
<dbReference type="Pfam" id="PF12006">
    <property type="entry name" value="DUF3500"/>
    <property type="match status" value="1"/>
</dbReference>
<keyword evidence="2" id="KW-0812">Transmembrane</keyword>
<dbReference type="KEGG" id="sgm:GCM10017557_18460"/>
<reference evidence="3 4" key="1">
    <citation type="journal article" date="2014" name="Int. J. Syst. Evol. Microbiol.">
        <title>Complete genome sequence of Corynebacterium casei LMG S-19264T (=DSM 44701T), isolated from a smear-ripened cheese.</title>
        <authorList>
            <consortium name="US DOE Joint Genome Institute (JGI-PGF)"/>
            <person name="Walter F."/>
            <person name="Albersmeier A."/>
            <person name="Kalinowski J."/>
            <person name="Ruckert C."/>
        </authorList>
    </citation>
    <scope>NUCLEOTIDE SEQUENCE [LARGE SCALE GENOMIC DNA]</scope>
    <source>
        <strain evidence="3 4">JCM 4677</strain>
    </source>
</reference>
<dbReference type="InterPro" id="IPR006311">
    <property type="entry name" value="TAT_signal"/>
</dbReference>
<feature type="region of interest" description="Disordered" evidence="1">
    <location>
        <begin position="1"/>
        <end position="35"/>
    </location>
</feature>
<proteinExistence type="predicted"/>
<gene>
    <name evidence="3" type="ORF">GCM10017557_18460</name>
</gene>
<keyword evidence="4" id="KW-1185">Reference proteome</keyword>
<name>A0A7G1NZJ3_9ACTN</name>
<sequence>MTELDTGDTGATRDTGDTGEPTPQQPQTGRHAHVGRRNFMRKVFFASGATAVATMGGAGAWAALAADDTTADGTGTTASADPSAVPSGAPSGGPGGGTGGPGNQSITEDFLGLTTDGKKIDDLFTIHSEGVATAPVIAAANAFLAGLSATQKSSTQFTVHSTEWRLWSNVDAYDRQGVSIADLSDAQQALGKALLKSALSAEGLETTERIRRINQAAGEAIDNTDAFNEEAFYYTVMGTPSATEPWGFQFDGHHLVINYFVLGDQIVMSPCFWGSEPTEIEIDGTTVSVCKEEVKASLAFINSLTEAQRKVAVESTTKSNESMKAGAFSDNAVQEYTGIRGNTLTGAQKLKLLGIVEAFAGRAKADVAKARLAEVRGHLNDTYVTWAGGIEDDSAFYVRVHSPVVWVEVDCQAPGPLAGAYGASQGSGATQMHVHSIIRTPNGNDYGKELLRQHYLTSPHHR</sequence>
<dbReference type="InterPro" id="IPR021889">
    <property type="entry name" value="DUF3500"/>
</dbReference>
<evidence type="ECO:0000256" key="1">
    <source>
        <dbReference type="SAM" id="MobiDB-lite"/>
    </source>
</evidence>
<feature type="region of interest" description="Disordered" evidence="1">
    <location>
        <begin position="70"/>
        <end position="109"/>
    </location>
</feature>
<evidence type="ECO:0000313" key="3">
    <source>
        <dbReference type="EMBL" id="BCL26987.1"/>
    </source>
</evidence>
<dbReference type="PROSITE" id="PS51318">
    <property type="entry name" value="TAT"/>
    <property type="match status" value="1"/>
</dbReference>
<dbReference type="Proteomes" id="UP000516444">
    <property type="component" value="Chromosome"/>
</dbReference>
<feature type="compositionally biased region" description="Gly residues" evidence="1">
    <location>
        <begin position="90"/>
        <end position="102"/>
    </location>
</feature>
<evidence type="ECO:0000313" key="4">
    <source>
        <dbReference type="Proteomes" id="UP000516444"/>
    </source>
</evidence>
<protein>
    <recommendedName>
        <fullName evidence="5">DUF3500 domain-containing protein</fullName>
    </recommendedName>
</protein>
<dbReference type="AlphaFoldDB" id="A0A7G1NZJ3"/>
<dbReference type="PANTHER" id="PTHR37489:SF1">
    <property type="entry name" value="DUF3500 DOMAIN-CONTAINING PROTEIN"/>
    <property type="match status" value="1"/>
</dbReference>
<dbReference type="EMBL" id="AP023440">
    <property type="protein sequence ID" value="BCL26987.1"/>
    <property type="molecule type" value="Genomic_DNA"/>
</dbReference>